<dbReference type="Gene3D" id="3.80.10.10">
    <property type="entry name" value="Ribonuclease Inhibitor"/>
    <property type="match status" value="1"/>
</dbReference>
<proteinExistence type="inferred from homology"/>
<dbReference type="InterPro" id="IPR050694">
    <property type="entry name" value="LRRC14/PRAME"/>
</dbReference>
<evidence type="ECO:0000313" key="4">
    <source>
        <dbReference type="Proteomes" id="UP000886700"/>
    </source>
</evidence>
<evidence type="ECO:0000256" key="2">
    <source>
        <dbReference type="ARBA" id="ARBA00022614"/>
    </source>
</evidence>
<sequence>MSIYNPTTLQELAVQSLLWNEASTISTLEYLPINLFPSVFKEAFTGRHMELLKAMVAAWPFSYLPVGTLMKTPDVELLQAVLDGVDILQTQQVRPRCWRLKVLDLRNMNKDFWDVWSCRDWYSSTETECNTQVCNELRRDLKVVTDLILRFHLKEHQTCLLQWFQQRKDSVQLCCVKMKICDFPGETLKEVLDIFLPENIEELELSTNQVMSFLGHIAPHLGRMTRLRKCRLTHIFVNRNTVVNTLADPEEMCAVQFLSQICKLNSLKHLTMDVVSLSPDHTQLLFGHELISFSLLRCLKTPLESLNISHCHLSQSNLKHFSQCQGLCQLNKLNLTGVVFARLGVTHLRVLLENTADTLKTLELVNCRMEDYELSALLPALSLCSQLTTVNFYDNDFSTAVLKKLLQSMANLRKMTEEFYPAPLECYDPMGFVLVEEFAQLCSEFLDILFAKRQTKTIAFATIICLECSMRCVYDMEAKLCQCWQ</sequence>
<dbReference type="RefSeq" id="XP_040596784.1">
    <property type="nucleotide sequence ID" value="XM_040740850.1"/>
</dbReference>
<evidence type="ECO:0000256" key="1">
    <source>
        <dbReference type="ARBA" id="ARBA00009608"/>
    </source>
</evidence>
<dbReference type="Proteomes" id="UP000886700">
    <property type="component" value="Unplaced"/>
</dbReference>
<comment type="similarity">
    <text evidence="1">Belongs to the PRAME family.</text>
</comment>
<keyword evidence="3" id="KW-0677">Repeat</keyword>
<dbReference type="InterPro" id="IPR032675">
    <property type="entry name" value="LRR_dom_sf"/>
</dbReference>
<reference evidence="5" key="1">
    <citation type="submission" date="2025-08" db="UniProtKB">
        <authorList>
            <consortium name="RefSeq"/>
        </authorList>
    </citation>
    <scope>IDENTIFICATION</scope>
    <source>
        <tissue evidence="5">Liver</tissue>
    </source>
</reference>
<dbReference type="PANTHER" id="PTHR14224">
    <property type="entry name" value="SIMILAR TO PREFERENTIALLY EXPRESSED ANTIGEN IN MELANOMA-LIKE 3"/>
    <property type="match status" value="1"/>
</dbReference>
<dbReference type="InterPro" id="IPR026271">
    <property type="entry name" value="PRAME"/>
</dbReference>
<keyword evidence="4" id="KW-1185">Reference proteome</keyword>
<keyword evidence="2" id="KW-0433">Leucine-rich repeat</keyword>
<dbReference type="SUPFAM" id="SSF52047">
    <property type="entry name" value="RNI-like"/>
    <property type="match status" value="1"/>
</dbReference>
<organism evidence="4 5">
    <name type="scientific">Mesocricetus auratus</name>
    <name type="common">Golden hamster</name>
    <dbReference type="NCBI Taxonomy" id="10036"/>
    <lineage>
        <taxon>Eukaryota</taxon>
        <taxon>Metazoa</taxon>
        <taxon>Chordata</taxon>
        <taxon>Craniata</taxon>
        <taxon>Vertebrata</taxon>
        <taxon>Euteleostomi</taxon>
        <taxon>Mammalia</taxon>
        <taxon>Eutheria</taxon>
        <taxon>Euarchontoglires</taxon>
        <taxon>Glires</taxon>
        <taxon>Rodentia</taxon>
        <taxon>Myomorpha</taxon>
        <taxon>Muroidea</taxon>
        <taxon>Cricetidae</taxon>
        <taxon>Cricetinae</taxon>
        <taxon>Mesocricetus</taxon>
    </lineage>
</organism>
<dbReference type="PANTHER" id="PTHR14224:SF3">
    <property type="entry name" value="PRAME LIKE 17-RELATED"/>
    <property type="match status" value="1"/>
</dbReference>
<evidence type="ECO:0000313" key="5">
    <source>
        <dbReference type="RefSeq" id="XP_040596784.1"/>
    </source>
</evidence>
<accession>A0ABM2X1K5</accession>
<gene>
    <name evidence="5" type="primary">LOC110341230</name>
</gene>
<name>A0ABM2X1K5_MESAU</name>
<dbReference type="PIRSF" id="PIRSF038286">
    <property type="entry name" value="PRAME"/>
    <property type="match status" value="1"/>
</dbReference>
<protein>
    <submittedName>
        <fullName evidence="5">PRAME family member 6-like</fullName>
    </submittedName>
</protein>
<evidence type="ECO:0000256" key="3">
    <source>
        <dbReference type="ARBA" id="ARBA00022737"/>
    </source>
</evidence>
<dbReference type="GeneID" id="110341230"/>